<feature type="transmembrane region" description="Helical" evidence="8">
    <location>
        <begin position="209"/>
        <end position="225"/>
    </location>
</feature>
<reference evidence="10" key="3">
    <citation type="submission" date="2025-09" db="UniProtKB">
        <authorList>
            <consortium name="Ensembl"/>
        </authorList>
    </citation>
    <scope>IDENTIFICATION</scope>
</reference>
<comment type="subcellular location">
    <subcellularLocation>
        <location evidence="2">Chromosome</location>
    </subcellularLocation>
    <subcellularLocation>
        <location evidence="1">Nucleus</location>
    </subcellularLocation>
</comment>
<evidence type="ECO:0000259" key="9">
    <source>
        <dbReference type="Pfam" id="PF02463"/>
    </source>
</evidence>
<dbReference type="Pfam" id="PF02463">
    <property type="entry name" value="SMC_N"/>
    <property type="match status" value="1"/>
</dbReference>
<dbReference type="InterPro" id="IPR003395">
    <property type="entry name" value="RecF/RecN/SMC_N"/>
</dbReference>
<evidence type="ECO:0000256" key="7">
    <source>
        <dbReference type="ARBA" id="ARBA00023306"/>
    </source>
</evidence>
<dbReference type="GO" id="GO:0016887">
    <property type="term" value="F:ATP hydrolysis activity"/>
    <property type="evidence" value="ECO:0007669"/>
    <property type="project" value="InterPro"/>
</dbReference>
<comment type="similarity">
    <text evidence="3">Belongs to the SMC family. SMC1 subfamily.</text>
</comment>
<dbReference type="Proteomes" id="UP000001645">
    <property type="component" value="Chromosome 1"/>
</dbReference>
<dbReference type="PANTHER" id="PTHR18937">
    <property type="entry name" value="STRUCTURAL MAINTENANCE OF CHROMOSOMES SMC FAMILY MEMBER"/>
    <property type="match status" value="1"/>
</dbReference>
<keyword evidence="5" id="KW-0175">Coiled coil</keyword>
<proteinExistence type="inferred from homology"/>
<dbReference type="GO" id="GO:0030893">
    <property type="term" value="C:meiotic cohesin complex"/>
    <property type="evidence" value="ECO:0007669"/>
    <property type="project" value="TreeGrafter"/>
</dbReference>
<dbReference type="AlphaFoldDB" id="A0A803YJZ2"/>
<evidence type="ECO:0000256" key="5">
    <source>
        <dbReference type="ARBA" id="ARBA00023054"/>
    </source>
</evidence>
<organism evidence="10 11">
    <name type="scientific">Meleagris gallopavo</name>
    <name type="common">Wild turkey</name>
    <dbReference type="NCBI Taxonomy" id="9103"/>
    <lineage>
        <taxon>Eukaryota</taxon>
        <taxon>Metazoa</taxon>
        <taxon>Chordata</taxon>
        <taxon>Craniata</taxon>
        <taxon>Vertebrata</taxon>
        <taxon>Euteleostomi</taxon>
        <taxon>Archelosauria</taxon>
        <taxon>Archosauria</taxon>
        <taxon>Dinosauria</taxon>
        <taxon>Saurischia</taxon>
        <taxon>Theropoda</taxon>
        <taxon>Coelurosauria</taxon>
        <taxon>Aves</taxon>
        <taxon>Neognathae</taxon>
        <taxon>Galloanserae</taxon>
        <taxon>Galliformes</taxon>
        <taxon>Phasianidae</taxon>
        <taxon>Meleagridinae</taxon>
        <taxon>Meleagris</taxon>
    </lineage>
</organism>
<dbReference type="Ensembl" id="ENSMGAT00000029148.1">
    <property type="protein sequence ID" value="ENSMGAP00000032090.1"/>
    <property type="gene ID" value="ENSMGAG00000022261.1"/>
</dbReference>
<dbReference type="GO" id="GO:0005524">
    <property type="term" value="F:ATP binding"/>
    <property type="evidence" value="ECO:0007669"/>
    <property type="project" value="InterPro"/>
</dbReference>
<feature type="domain" description="RecF/RecN/SMC N-terminal" evidence="9">
    <location>
        <begin position="3"/>
        <end position="128"/>
    </location>
</feature>
<keyword evidence="4" id="KW-0158">Chromosome</keyword>
<dbReference type="GeneTree" id="ENSGT00940000157633"/>
<keyword evidence="7" id="KW-0131">Cell cycle</keyword>
<evidence type="ECO:0000256" key="4">
    <source>
        <dbReference type="ARBA" id="ARBA00022454"/>
    </source>
</evidence>
<keyword evidence="8" id="KW-1133">Transmembrane helix</keyword>
<dbReference type="GO" id="GO:0005634">
    <property type="term" value="C:nucleus"/>
    <property type="evidence" value="ECO:0007669"/>
    <property type="project" value="UniProtKB-SubCell"/>
</dbReference>
<dbReference type="InterPro" id="IPR027417">
    <property type="entry name" value="P-loop_NTPase"/>
</dbReference>
<dbReference type="InterPro" id="IPR028468">
    <property type="entry name" value="Smc1_ABC"/>
</dbReference>
<evidence type="ECO:0000256" key="2">
    <source>
        <dbReference type="ARBA" id="ARBA00004286"/>
    </source>
</evidence>
<dbReference type="FunFam" id="3.40.50.300:FF:000564">
    <property type="entry name" value="Structural maintenance of chromosomes 1A"/>
    <property type="match status" value="1"/>
</dbReference>
<accession>A0A803YJZ2</accession>
<evidence type="ECO:0000256" key="6">
    <source>
        <dbReference type="ARBA" id="ARBA00023242"/>
    </source>
</evidence>
<dbReference type="PANTHER" id="PTHR18937:SF147">
    <property type="entry name" value="STRUCTURAL MAINTENANCE OF CHROMOSOMES PROTEIN 1B"/>
    <property type="match status" value="1"/>
</dbReference>
<dbReference type="CDD" id="cd03275">
    <property type="entry name" value="ABC_SMC1_euk"/>
    <property type="match status" value="1"/>
</dbReference>
<reference evidence="10" key="2">
    <citation type="submission" date="2025-08" db="UniProtKB">
        <authorList>
            <consortium name="Ensembl"/>
        </authorList>
    </citation>
    <scope>IDENTIFICATION</scope>
</reference>
<reference evidence="10 11" key="1">
    <citation type="journal article" date="2010" name="PLoS Biol.">
        <title>Multi-platform next-generation sequencing of the domestic turkey (Meleagris gallopavo): genome assembly and analysis.</title>
        <authorList>
            <person name="Dalloul R.A."/>
            <person name="Long J.A."/>
            <person name="Zimin A.V."/>
            <person name="Aslam L."/>
            <person name="Beal K."/>
            <person name="Blomberg L.A."/>
            <person name="Bouffard P."/>
            <person name="Burt D.W."/>
            <person name="Crasta O."/>
            <person name="Crooijmans R.P."/>
            <person name="Cooper K."/>
            <person name="Coulombe R.A."/>
            <person name="De S."/>
            <person name="Delany M.E."/>
            <person name="Dodgson J.B."/>
            <person name="Dong J.J."/>
            <person name="Evans C."/>
            <person name="Frederickson K.M."/>
            <person name="Flicek P."/>
            <person name="Florea L."/>
            <person name="Folkerts O."/>
            <person name="Groenen M.A."/>
            <person name="Harkins T.T."/>
            <person name="Herrero J."/>
            <person name="Hoffmann S."/>
            <person name="Megens H.J."/>
            <person name="Jiang A."/>
            <person name="de Jong P."/>
            <person name="Kaiser P."/>
            <person name="Kim H."/>
            <person name="Kim K.W."/>
            <person name="Kim S."/>
            <person name="Langenberger D."/>
            <person name="Lee M.K."/>
            <person name="Lee T."/>
            <person name="Mane S."/>
            <person name="Marcais G."/>
            <person name="Marz M."/>
            <person name="McElroy A.P."/>
            <person name="Modise T."/>
            <person name="Nefedov M."/>
            <person name="Notredame C."/>
            <person name="Paton I.R."/>
            <person name="Payne W.S."/>
            <person name="Pertea G."/>
            <person name="Prickett D."/>
            <person name="Puiu D."/>
            <person name="Qioa D."/>
            <person name="Raineri E."/>
            <person name="Ruffier M."/>
            <person name="Salzberg S.L."/>
            <person name="Schatz M.C."/>
            <person name="Scheuring C."/>
            <person name="Schmidt C.J."/>
            <person name="Schroeder S."/>
            <person name="Searle S.M."/>
            <person name="Smith E.J."/>
            <person name="Smith J."/>
            <person name="Sonstegard T.S."/>
            <person name="Stadler P.F."/>
            <person name="Tafer H."/>
            <person name="Tu Z.J."/>
            <person name="Van Tassell C.P."/>
            <person name="Vilella A.J."/>
            <person name="Williams K.P."/>
            <person name="Yorke J.A."/>
            <person name="Zhang L."/>
            <person name="Zhang H.B."/>
            <person name="Zhang X."/>
            <person name="Zhang Y."/>
            <person name="Reed K.M."/>
        </authorList>
    </citation>
    <scope>NUCLEOTIDE SEQUENCE [LARGE SCALE GENOMIC DNA]</scope>
</reference>
<evidence type="ECO:0000256" key="1">
    <source>
        <dbReference type="ARBA" id="ARBA00004123"/>
    </source>
</evidence>
<evidence type="ECO:0000256" key="8">
    <source>
        <dbReference type="SAM" id="Phobius"/>
    </source>
</evidence>
<evidence type="ECO:0000313" key="11">
    <source>
        <dbReference type="Proteomes" id="UP000001645"/>
    </source>
</evidence>
<name>A0A803YJZ2_MELGA</name>
<dbReference type="GO" id="GO:0007062">
    <property type="term" value="P:sister chromatid cohesion"/>
    <property type="evidence" value="ECO:0007669"/>
    <property type="project" value="InterPro"/>
</dbReference>
<protein>
    <recommendedName>
        <fullName evidence="9">RecF/RecN/SMC N-terminal domain-containing protein</fullName>
    </recommendedName>
</protein>
<dbReference type="Gene3D" id="3.40.50.300">
    <property type="entry name" value="P-loop containing nucleotide triphosphate hydrolases"/>
    <property type="match status" value="1"/>
</dbReference>
<keyword evidence="8" id="KW-0812">Transmembrane</keyword>
<evidence type="ECO:0000256" key="3">
    <source>
        <dbReference type="ARBA" id="ARBA00005597"/>
    </source>
</evidence>
<sequence>MGYLKLLMVKDFKSWRGEQLIGPFMRFNCIIGPNGSGKSNIMDAVSFVLCEKIANLRVKSVRELIHGAHVGKPVSSTASVKIVYCEEDGEEKTFSRVIRDGCSEYIFNDKSITRSAYISELEKIGIHVKARNCLIFQGTVESIAMKKPKERTQLFEQISNSCQYAEEYEKKKRKMLQAEEDAHFNYNKKKNIAAERKQAKIEKEEVTQTYYFCVCVFVSSVNLVFRKKYHFFI</sequence>
<dbReference type="GO" id="GO:0003677">
    <property type="term" value="F:DNA binding"/>
    <property type="evidence" value="ECO:0007669"/>
    <property type="project" value="TreeGrafter"/>
</dbReference>
<keyword evidence="8" id="KW-0472">Membrane</keyword>
<dbReference type="SUPFAM" id="SSF52540">
    <property type="entry name" value="P-loop containing nucleoside triphosphate hydrolases"/>
    <property type="match status" value="1"/>
</dbReference>
<keyword evidence="11" id="KW-1185">Reference proteome</keyword>
<dbReference type="InParanoid" id="A0A803YJZ2"/>
<evidence type="ECO:0000313" key="10">
    <source>
        <dbReference type="Ensembl" id="ENSMGAP00000032090.1"/>
    </source>
</evidence>
<keyword evidence="6" id="KW-0539">Nucleus</keyword>